<dbReference type="Proteomes" id="UP000217895">
    <property type="component" value="Chromosome"/>
</dbReference>
<proteinExistence type="predicted"/>
<feature type="region of interest" description="Disordered" evidence="1">
    <location>
        <begin position="54"/>
        <end position="103"/>
    </location>
</feature>
<sequence length="181" mass="19369">MSSILTKDLKSNLEETRSRLLSERQALIQAAQSEAEAELDKTLQYIEQLLGASGDSAPSAPAASTASPKATKAPAKSKAKAAAPVAAEPKKAKGRKSSKSFDASVLKSEFKSLKAMQAIVEVLGSAKEPLSIDDLIDQIYDPFDPAEMSKARMSVAITTKHAERRGLLKKVQDNPSRFQAV</sequence>
<keyword evidence="3" id="KW-1185">Reference proteome</keyword>
<evidence type="ECO:0000256" key="1">
    <source>
        <dbReference type="SAM" id="MobiDB-lite"/>
    </source>
</evidence>
<organism evidence="2 3">
    <name type="scientific">Leptolyngbya boryana NIES-2135</name>
    <dbReference type="NCBI Taxonomy" id="1973484"/>
    <lineage>
        <taxon>Bacteria</taxon>
        <taxon>Bacillati</taxon>
        <taxon>Cyanobacteriota</taxon>
        <taxon>Cyanophyceae</taxon>
        <taxon>Leptolyngbyales</taxon>
        <taxon>Leptolyngbyaceae</taxon>
        <taxon>Leptolyngbya group</taxon>
        <taxon>Leptolyngbya</taxon>
    </lineage>
</organism>
<evidence type="ECO:0000313" key="3">
    <source>
        <dbReference type="Proteomes" id="UP000217895"/>
    </source>
</evidence>
<reference evidence="2 3" key="1">
    <citation type="submission" date="2017-06" db="EMBL/GenBank/DDBJ databases">
        <title>Genome sequencing of cyanobaciteial culture collection at National Institute for Environmental Studies (NIES).</title>
        <authorList>
            <person name="Hirose Y."/>
            <person name="Shimura Y."/>
            <person name="Fujisawa T."/>
            <person name="Nakamura Y."/>
            <person name="Kawachi M."/>
        </authorList>
    </citation>
    <scope>NUCLEOTIDE SEQUENCE [LARGE SCALE GENOMIC DNA]</scope>
    <source>
        <strain evidence="2 3">NIES-2135</strain>
    </source>
</reference>
<gene>
    <name evidence="2" type="ORF">NIES2135_58570</name>
</gene>
<dbReference type="AlphaFoldDB" id="A0A1Z4JQG4"/>
<evidence type="ECO:0000313" key="2">
    <source>
        <dbReference type="EMBL" id="BAY58982.1"/>
    </source>
</evidence>
<feature type="compositionally biased region" description="Low complexity" evidence="1">
    <location>
        <begin position="56"/>
        <end position="87"/>
    </location>
</feature>
<name>A0A1Z4JQG4_LEPBY</name>
<protein>
    <submittedName>
        <fullName evidence="2">Uncharacterized protein</fullName>
    </submittedName>
</protein>
<accession>A0A1Z4JQG4</accession>
<dbReference type="EMBL" id="AP018203">
    <property type="protein sequence ID" value="BAY58982.1"/>
    <property type="molecule type" value="Genomic_DNA"/>
</dbReference>